<dbReference type="PANTHER" id="PTHR12835:SF5">
    <property type="entry name" value="BIOTIN--PROTEIN LIGASE"/>
    <property type="match status" value="1"/>
</dbReference>
<dbReference type="InterPro" id="IPR019197">
    <property type="entry name" value="Biotin-prot_ligase_N"/>
</dbReference>
<keyword evidence="3" id="KW-1185">Reference proteome</keyword>
<gene>
    <name evidence="2" type="ORF">AYI68_g7668</name>
</gene>
<dbReference type="Pfam" id="PF03099">
    <property type="entry name" value="BPL_LplA_LipB"/>
    <property type="match status" value="1"/>
</dbReference>
<sequence>MFSQKAIDVLVYSGSGVSTLCLEQVFLTCKQILGKSYSVMKVDANLLATQPWEKTTALLAFPGGRDSFYNRDLRGPAAYKIQNYVRSGGKYIGFCAGGYFGCSKIVFEPNTPIQVIGDRPLGFFPGVCKGTAYPGFDYESESGSKALQLIIEKEEFRHQKKSEWIADSDFKIPYVYYNGGGYFSNADEYRKSEINTSDHSFESKTPPFVNILARYPEGVTDPENRAIPVEGAPAIIACHYGDGLAILTGVHVEFSYKSFTNGNKHTLPLEILEKIKSTENERIDLMISLFHYLDLDVTIESIIQEEIDSNNAKELPLKLKWPNDLYYESQDLNDHGKPIMKKLGGLLITSFTDKDVFSVFIGLGINVNNPKPTTSLNSIIEEYNKKNGTRLREISMEEMMASYLEKLEEFYYTFLNRGFEPFVDLYYKHWLHSGQIVSLKNHDYTRVKIVGISLSDGYLVSKSLENPSIEYTLHPDGNSFDFLNGLIGNKK</sequence>
<dbReference type="PROSITE" id="PS51733">
    <property type="entry name" value="BPL_LPL_CATALYTIC"/>
    <property type="match status" value="1"/>
</dbReference>
<dbReference type="GO" id="GO:0004077">
    <property type="term" value="F:biotin--[biotin carboxyl-carrier protein] ligase activity"/>
    <property type="evidence" value="ECO:0007669"/>
    <property type="project" value="TreeGrafter"/>
</dbReference>
<dbReference type="Pfam" id="PF09825">
    <property type="entry name" value="BPL_N"/>
    <property type="match status" value="1"/>
</dbReference>
<accession>A0A1R0GN33</accession>
<proteinExistence type="predicted"/>
<dbReference type="InterPro" id="IPR004143">
    <property type="entry name" value="BPL_LPL_catalytic"/>
</dbReference>
<protein>
    <submittedName>
        <fullName evidence="2">Biotin-protein ligase</fullName>
    </submittedName>
</protein>
<dbReference type="Gene3D" id="3.30.930.10">
    <property type="entry name" value="Bira Bifunctional Protein, Domain 2"/>
    <property type="match status" value="1"/>
</dbReference>
<reference evidence="2 3" key="1">
    <citation type="journal article" date="2016" name="Mol. Biol. Evol.">
        <title>Genome-Wide Survey of Gut Fungi (Harpellales) Reveals the First Horizontally Transferred Ubiquitin Gene from a Mosquito Host.</title>
        <authorList>
            <person name="Wang Y."/>
            <person name="White M.M."/>
            <person name="Kvist S."/>
            <person name="Moncalvo J.M."/>
        </authorList>
    </citation>
    <scope>NUCLEOTIDE SEQUENCE [LARGE SCALE GENOMIC DNA]</scope>
    <source>
        <strain evidence="2 3">ALG-7-W6</strain>
    </source>
</reference>
<dbReference type="CDD" id="cd03144">
    <property type="entry name" value="GATase1_ScBLP_like"/>
    <property type="match status" value="1"/>
</dbReference>
<dbReference type="PANTHER" id="PTHR12835">
    <property type="entry name" value="BIOTIN PROTEIN LIGASE"/>
    <property type="match status" value="1"/>
</dbReference>
<evidence type="ECO:0000259" key="1">
    <source>
        <dbReference type="PROSITE" id="PS51733"/>
    </source>
</evidence>
<dbReference type="OrthoDB" id="10250105at2759"/>
<organism evidence="2 3">
    <name type="scientific">Smittium mucronatum</name>
    <dbReference type="NCBI Taxonomy" id="133383"/>
    <lineage>
        <taxon>Eukaryota</taxon>
        <taxon>Fungi</taxon>
        <taxon>Fungi incertae sedis</taxon>
        <taxon>Zoopagomycota</taxon>
        <taxon>Kickxellomycotina</taxon>
        <taxon>Harpellomycetes</taxon>
        <taxon>Harpellales</taxon>
        <taxon>Legeriomycetaceae</taxon>
        <taxon>Smittium</taxon>
    </lineage>
</organism>
<name>A0A1R0GN33_9FUNG</name>
<dbReference type="STRING" id="133383.A0A1R0GN33"/>
<dbReference type="SUPFAM" id="SSF55681">
    <property type="entry name" value="Class II aaRS and biotin synthetases"/>
    <property type="match status" value="1"/>
</dbReference>
<dbReference type="Proteomes" id="UP000187455">
    <property type="component" value="Unassembled WGS sequence"/>
</dbReference>
<comment type="caution">
    <text evidence="2">The sequence shown here is derived from an EMBL/GenBank/DDBJ whole genome shotgun (WGS) entry which is preliminary data.</text>
</comment>
<dbReference type="InterPro" id="IPR045864">
    <property type="entry name" value="aa-tRNA-synth_II/BPL/LPL"/>
</dbReference>
<evidence type="ECO:0000313" key="2">
    <source>
        <dbReference type="EMBL" id="OLY78287.1"/>
    </source>
</evidence>
<feature type="domain" description="BPL/LPL catalytic" evidence="1">
    <location>
        <begin position="220"/>
        <end position="415"/>
    </location>
</feature>
<dbReference type="GO" id="GO:0005737">
    <property type="term" value="C:cytoplasm"/>
    <property type="evidence" value="ECO:0007669"/>
    <property type="project" value="TreeGrafter"/>
</dbReference>
<dbReference type="EMBL" id="LSSL01006782">
    <property type="protein sequence ID" value="OLY78287.1"/>
    <property type="molecule type" value="Genomic_DNA"/>
</dbReference>
<evidence type="ECO:0000313" key="3">
    <source>
        <dbReference type="Proteomes" id="UP000187455"/>
    </source>
</evidence>
<keyword evidence="2" id="KW-0436">Ligase</keyword>
<dbReference type="AlphaFoldDB" id="A0A1R0GN33"/>